<feature type="transmembrane region" description="Helical" evidence="5">
    <location>
        <begin position="94"/>
        <end position="111"/>
    </location>
</feature>
<dbReference type="GO" id="GO:0004518">
    <property type="term" value="F:nuclease activity"/>
    <property type="evidence" value="ECO:0007669"/>
    <property type="project" value="UniProtKB-KW"/>
</dbReference>
<accession>G4D3L1</accession>
<dbReference type="CDD" id="cd09877">
    <property type="entry name" value="PIN_YacL-like"/>
    <property type="match status" value="1"/>
</dbReference>
<dbReference type="Gene3D" id="3.40.50.1010">
    <property type="entry name" value="5'-nuclease"/>
    <property type="match status" value="1"/>
</dbReference>
<organism evidence="7 8">
    <name type="scientific">Peptoniphilus indolicus ATCC 29427</name>
    <dbReference type="NCBI Taxonomy" id="997350"/>
    <lineage>
        <taxon>Bacteria</taxon>
        <taxon>Bacillati</taxon>
        <taxon>Bacillota</taxon>
        <taxon>Tissierellia</taxon>
        <taxon>Tissierellales</taxon>
        <taxon>Peptoniphilaceae</taxon>
        <taxon>Peptoniphilus</taxon>
    </lineage>
</organism>
<evidence type="ECO:0000313" key="8">
    <source>
        <dbReference type="Proteomes" id="UP000003422"/>
    </source>
</evidence>
<keyword evidence="5" id="KW-0472">Membrane</keyword>
<dbReference type="PANTHER" id="PTHR11603">
    <property type="entry name" value="AAA FAMILY ATPASE"/>
    <property type="match status" value="1"/>
</dbReference>
<dbReference type="InterPro" id="IPR052041">
    <property type="entry name" value="Nucleic_acid_metab_PIN/TRAM"/>
</dbReference>
<evidence type="ECO:0000256" key="1">
    <source>
        <dbReference type="ARBA" id="ARBA00001946"/>
    </source>
</evidence>
<evidence type="ECO:0000256" key="4">
    <source>
        <dbReference type="ARBA" id="ARBA00022842"/>
    </source>
</evidence>
<dbReference type="Pfam" id="PF01938">
    <property type="entry name" value="TRAM"/>
    <property type="match status" value="1"/>
</dbReference>
<dbReference type="EMBL" id="AGBB01000090">
    <property type="protein sequence ID" value="EGY79886.1"/>
    <property type="molecule type" value="Genomic_DNA"/>
</dbReference>
<dbReference type="GO" id="GO:0016787">
    <property type="term" value="F:hydrolase activity"/>
    <property type="evidence" value="ECO:0007669"/>
    <property type="project" value="UniProtKB-KW"/>
</dbReference>
<dbReference type="InterPro" id="IPR002792">
    <property type="entry name" value="TRAM_dom"/>
</dbReference>
<dbReference type="SUPFAM" id="SSF88723">
    <property type="entry name" value="PIN domain-like"/>
    <property type="match status" value="1"/>
</dbReference>
<dbReference type="eggNOG" id="COG4956">
    <property type="taxonomic scope" value="Bacteria"/>
</dbReference>
<dbReference type="Proteomes" id="UP000003422">
    <property type="component" value="Unassembled WGS sequence"/>
</dbReference>
<keyword evidence="4" id="KW-0460">Magnesium</keyword>
<feature type="transmembrane region" description="Helical" evidence="5">
    <location>
        <begin position="15"/>
        <end position="34"/>
    </location>
</feature>
<evidence type="ECO:0000256" key="2">
    <source>
        <dbReference type="ARBA" id="ARBA00022722"/>
    </source>
</evidence>
<feature type="transmembrane region" description="Helical" evidence="5">
    <location>
        <begin position="46"/>
        <end position="66"/>
    </location>
</feature>
<dbReference type="Pfam" id="PF01850">
    <property type="entry name" value="PIN"/>
    <property type="match status" value="1"/>
</dbReference>
<dbReference type="PROSITE" id="PS50926">
    <property type="entry name" value="TRAM"/>
    <property type="match status" value="1"/>
</dbReference>
<gene>
    <name evidence="7" type="primary">pilT</name>
    <name evidence="7" type="ORF">HMPREF9129_0991</name>
</gene>
<keyword evidence="2" id="KW-0540">Nuclease</keyword>
<keyword evidence="5" id="KW-0812">Transmembrane</keyword>
<evidence type="ECO:0000313" key="7">
    <source>
        <dbReference type="EMBL" id="EGY79886.1"/>
    </source>
</evidence>
<keyword evidence="8" id="KW-1185">Reference proteome</keyword>
<keyword evidence="3" id="KW-0378">Hydrolase</keyword>
<keyword evidence="5" id="KW-1133">Transmembrane helix</keyword>
<dbReference type="STRING" id="997350.HMPREF9129_0991"/>
<proteinExistence type="predicted"/>
<protein>
    <submittedName>
        <fullName evidence="7">Pili retraction protein PilT</fullName>
    </submittedName>
</protein>
<evidence type="ECO:0000259" key="6">
    <source>
        <dbReference type="PROSITE" id="PS50926"/>
    </source>
</evidence>
<dbReference type="PANTHER" id="PTHR11603:SF147">
    <property type="entry name" value="MEMBRANE PROTEIN"/>
    <property type="match status" value="1"/>
</dbReference>
<evidence type="ECO:0000256" key="3">
    <source>
        <dbReference type="ARBA" id="ARBA00022801"/>
    </source>
</evidence>
<sequence>MNGISRNKKIVTTMFRFLFTIIGAGLGVALVIFLKSMDFARGFNTTIINIATVVIIGIFALIFFILSPKIFRYIEVNLKGVETELKKRTLSENLTGSLGLILGLFIAFLLSQPINRIPVIGTALSLILYGILGYLGINLSLKYKDELIYRLREVSLPKATSREKDKDKKKVMAGAKILDTSVIIDGRIKNVCEAGFLEGQLVVSKYVLEELQHIADSSDALKRNRGRRGLDILKELQDNSNLDIVIYNEDYDNIKEVDSKLIQITKDLKGKIVTNDYNLNKVAAVQNIPVLNINELANSVKPVYLPGEIMKIQIVKHGKEHGQGLGYLDDGTMIVVEDGKDRVGEDVEVIVTSALQTSAGKMIFAKPTKGE</sequence>
<name>G4D3L1_9FIRM</name>
<evidence type="ECO:0000256" key="5">
    <source>
        <dbReference type="SAM" id="Phobius"/>
    </source>
</evidence>
<dbReference type="InterPro" id="IPR029060">
    <property type="entry name" value="PIN-like_dom_sf"/>
</dbReference>
<dbReference type="InterPro" id="IPR002716">
    <property type="entry name" value="PIN_dom"/>
</dbReference>
<feature type="domain" description="TRAM" evidence="6">
    <location>
        <begin position="303"/>
        <end position="364"/>
    </location>
</feature>
<reference evidence="7 8" key="1">
    <citation type="submission" date="2011-06" db="EMBL/GenBank/DDBJ databases">
        <authorList>
            <person name="Muzny D."/>
            <person name="Qin X."/>
            <person name="Deng J."/>
            <person name="Jiang H."/>
            <person name="Liu Y."/>
            <person name="Qu J."/>
            <person name="Song X.-Z."/>
            <person name="Zhang L."/>
            <person name="Thornton R."/>
            <person name="Coyle M."/>
            <person name="Francisco L."/>
            <person name="Jackson L."/>
            <person name="Javaid M."/>
            <person name="Korchina V."/>
            <person name="Kovar C."/>
            <person name="Mata R."/>
            <person name="Mathew T."/>
            <person name="Ngo R."/>
            <person name="Nguyen L."/>
            <person name="Nguyen N."/>
            <person name="Okwuonu G."/>
            <person name="Ongeri F."/>
            <person name="Pham C."/>
            <person name="Simmons D."/>
            <person name="Wilczek-Boney K."/>
            <person name="Hale W."/>
            <person name="Jakkamsetti A."/>
            <person name="Pham P."/>
            <person name="Ruth R."/>
            <person name="San Lucas F."/>
            <person name="Warren J."/>
            <person name="Zhang J."/>
            <person name="Zhao Z."/>
            <person name="Zhou C."/>
            <person name="Zhu D."/>
            <person name="Lee S."/>
            <person name="Bess C."/>
            <person name="Blankenburg K."/>
            <person name="Forbes L."/>
            <person name="Fu Q."/>
            <person name="Gubbala S."/>
            <person name="Hirani K."/>
            <person name="Jayaseelan J.C."/>
            <person name="Lara F."/>
            <person name="Munidasa M."/>
            <person name="Palculict T."/>
            <person name="Patil S."/>
            <person name="Pu L.-L."/>
            <person name="Saada N."/>
            <person name="Tang L."/>
            <person name="Weissenberger G."/>
            <person name="Zhu Y."/>
            <person name="Hemphill L."/>
            <person name="Shang Y."/>
            <person name="Youmans B."/>
            <person name="Ayvaz T."/>
            <person name="Ross M."/>
            <person name="Santibanez J."/>
            <person name="Aqrawi P."/>
            <person name="Gross S."/>
            <person name="Joshi V."/>
            <person name="Fowler G."/>
            <person name="Nazareth L."/>
            <person name="Reid J."/>
            <person name="Worley K."/>
            <person name="Petrosino J."/>
            <person name="Highlander S."/>
            <person name="Gibbs R."/>
        </authorList>
    </citation>
    <scope>NUCLEOTIDE SEQUENCE [LARGE SCALE GENOMIC DNA]</scope>
    <source>
        <strain evidence="7 8">ATCC 29427</strain>
    </source>
</reference>
<comment type="cofactor">
    <cofactor evidence="1">
        <name>Mg(2+)</name>
        <dbReference type="ChEBI" id="CHEBI:18420"/>
    </cofactor>
</comment>
<feature type="transmembrane region" description="Helical" evidence="5">
    <location>
        <begin position="117"/>
        <end position="141"/>
    </location>
</feature>
<dbReference type="SMART" id="SM00670">
    <property type="entry name" value="PINc"/>
    <property type="match status" value="1"/>
</dbReference>
<dbReference type="HOGENOM" id="CLU_050839_0_0_9"/>
<comment type="caution">
    <text evidence="7">The sequence shown here is derived from an EMBL/GenBank/DDBJ whole genome shotgun (WGS) entry which is preliminary data.</text>
</comment>
<dbReference type="AlphaFoldDB" id="G4D3L1"/>
<dbReference type="PATRIC" id="fig|997350.3.peg.955"/>